<evidence type="ECO:0000256" key="1">
    <source>
        <dbReference type="ARBA" id="ARBA00004651"/>
    </source>
</evidence>
<keyword evidence="3 5" id="KW-1133">Transmembrane helix</keyword>
<evidence type="ECO:0000256" key="3">
    <source>
        <dbReference type="ARBA" id="ARBA00022989"/>
    </source>
</evidence>
<protein>
    <submittedName>
        <fullName evidence="7">ABC transporter permease subunit</fullName>
    </submittedName>
</protein>
<keyword evidence="2 5" id="KW-0812">Transmembrane</keyword>
<evidence type="ECO:0000313" key="8">
    <source>
        <dbReference type="Proteomes" id="UP000265955"/>
    </source>
</evidence>
<dbReference type="NCBIfam" id="NF038017">
    <property type="entry name" value="ABC_perm1"/>
    <property type="match status" value="1"/>
</dbReference>
<gene>
    <name evidence="7" type="ORF">D3871_00020</name>
</gene>
<dbReference type="CDD" id="cd06261">
    <property type="entry name" value="TM_PBP2"/>
    <property type="match status" value="1"/>
</dbReference>
<dbReference type="InterPro" id="IPR049783">
    <property type="entry name" value="ABC_perm_TupB-like"/>
</dbReference>
<keyword evidence="5" id="KW-0813">Transport</keyword>
<dbReference type="EMBL" id="QYUO01000001">
    <property type="protein sequence ID" value="RJF97095.1"/>
    <property type="molecule type" value="Genomic_DNA"/>
</dbReference>
<dbReference type="AlphaFoldDB" id="A0A3A3G4P9"/>
<accession>A0A3A3G4P9</accession>
<name>A0A3A3G4P9_9BURK</name>
<feature type="domain" description="ABC transmembrane type-1" evidence="6">
    <location>
        <begin position="25"/>
        <end position="221"/>
    </location>
</feature>
<dbReference type="InterPro" id="IPR035906">
    <property type="entry name" value="MetI-like_sf"/>
</dbReference>
<keyword evidence="8" id="KW-1185">Reference proteome</keyword>
<organism evidence="7 8">
    <name type="scientific">Noviherbaspirillum saxi</name>
    <dbReference type="NCBI Taxonomy" id="2320863"/>
    <lineage>
        <taxon>Bacteria</taxon>
        <taxon>Pseudomonadati</taxon>
        <taxon>Pseudomonadota</taxon>
        <taxon>Betaproteobacteria</taxon>
        <taxon>Burkholderiales</taxon>
        <taxon>Oxalobacteraceae</taxon>
        <taxon>Noviherbaspirillum</taxon>
    </lineage>
</organism>
<feature type="transmembrane region" description="Helical" evidence="5">
    <location>
        <begin position="143"/>
        <end position="163"/>
    </location>
</feature>
<feature type="transmembrane region" description="Helical" evidence="5">
    <location>
        <begin position="102"/>
        <end position="122"/>
    </location>
</feature>
<dbReference type="OrthoDB" id="9781724at2"/>
<dbReference type="SUPFAM" id="SSF161098">
    <property type="entry name" value="MetI-like"/>
    <property type="match status" value="1"/>
</dbReference>
<dbReference type="PANTHER" id="PTHR43632:SF1">
    <property type="entry name" value="PERMEASE COMPONENT OF TUNGSTATE ABC TRANSPORTER"/>
    <property type="match status" value="1"/>
</dbReference>
<evidence type="ECO:0000256" key="4">
    <source>
        <dbReference type="ARBA" id="ARBA00023136"/>
    </source>
</evidence>
<comment type="subcellular location">
    <subcellularLocation>
        <location evidence="1 5">Cell membrane</location>
        <topology evidence="1 5">Multi-pass membrane protein</topology>
    </subcellularLocation>
</comment>
<dbReference type="RefSeq" id="WP_119767046.1">
    <property type="nucleotide sequence ID" value="NZ_QYUO01000001.1"/>
</dbReference>
<evidence type="ECO:0000313" key="7">
    <source>
        <dbReference type="EMBL" id="RJF97095.1"/>
    </source>
</evidence>
<dbReference type="Proteomes" id="UP000265955">
    <property type="component" value="Unassembled WGS sequence"/>
</dbReference>
<keyword evidence="4 5" id="KW-0472">Membrane</keyword>
<dbReference type="PANTHER" id="PTHR43632">
    <property type="entry name" value="PERMEASE COMPONENT OF TUNGSTATE ABC TRANSPORTER"/>
    <property type="match status" value="1"/>
</dbReference>
<feature type="transmembrane region" description="Helical" evidence="5">
    <location>
        <begin position="203"/>
        <end position="224"/>
    </location>
</feature>
<feature type="transmembrane region" description="Helical" evidence="5">
    <location>
        <begin position="24"/>
        <end position="48"/>
    </location>
</feature>
<comment type="similarity">
    <text evidence="5">Belongs to the binding-protein-dependent transport system permease family.</text>
</comment>
<feature type="transmembrane region" description="Helical" evidence="5">
    <location>
        <begin position="60"/>
        <end position="82"/>
    </location>
</feature>
<dbReference type="Pfam" id="PF00528">
    <property type="entry name" value="BPD_transp_1"/>
    <property type="match status" value="1"/>
</dbReference>
<comment type="caution">
    <text evidence="7">The sequence shown here is derived from an EMBL/GenBank/DDBJ whole genome shotgun (WGS) entry which is preliminary data.</text>
</comment>
<reference evidence="8" key="1">
    <citation type="submission" date="2018-09" db="EMBL/GenBank/DDBJ databases">
        <authorList>
            <person name="Zhu H."/>
        </authorList>
    </citation>
    <scope>NUCLEOTIDE SEQUENCE [LARGE SCALE GENOMIC DNA]</scope>
    <source>
        <strain evidence="8">K1R23-30</strain>
    </source>
</reference>
<evidence type="ECO:0000256" key="5">
    <source>
        <dbReference type="RuleBase" id="RU363032"/>
    </source>
</evidence>
<dbReference type="PROSITE" id="PS50928">
    <property type="entry name" value="ABC_TM1"/>
    <property type="match status" value="1"/>
</dbReference>
<evidence type="ECO:0000259" key="6">
    <source>
        <dbReference type="PROSITE" id="PS50928"/>
    </source>
</evidence>
<dbReference type="GO" id="GO:0005886">
    <property type="term" value="C:plasma membrane"/>
    <property type="evidence" value="ECO:0007669"/>
    <property type="project" value="UniProtKB-SubCell"/>
</dbReference>
<dbReference type="Gene3D" id="1.10.3720.10">
    <property type="entry name" value="MetI-like"/>
    <property type="match status" value="1"/>
</dbReference>
<dbReference type="GO" id="GO:0055085">
    <property type="term" value="P:transmembrane transport"/>
    <property type="evidence" value="ECO:0007669"/>
    <property type="project" value="InterPro"/>
</dbReference>
<dbReference type="InterPro" id="IPR000515">
    <property type="entry name" value="MetI-like"/>
</dbReference>
<evidence type="ECO:0000256" key="2">
    <source>
        <dbReference type="ARBA" id="ARBA00022692"/>
    </source>
</evidence>
<proteinExistence type="inferred from homology"/>
<sequence length="235" mass="24906">MHLLDAIRDAFALLLSGDAELWQVIWVSLKTTVVALLFATPLAILLGYLIAARSFAGRRIVIWLVQASLSLPTVLIGLLLYLMLSRQGPLGDFRWLFSQSGIVAGQVLIALPVLISFTLAAVQAADLRLTETAVTLGASGWRVMFTVLYEVRFGVMAAVISGFGRVISEVGCAIMVGGNIAGDTRTITTAIALQTSKGEFAQGIALGMVLIVIALAINAVLLLLQGDPRTARGVS</sequence>